<dbReference type="GO" id="GO:0008983">
    <property type="term" value="F:protein-glutamate O-methyltransferase activity"/>
    <property type="evidence" value="ECO:0007669"/>
    <property type="project" value="UniProtKB-EC"/>
</dbReference>
<evidence type="ECO:0000256" key="7">
    <source>
        <dbReference type="ARBA" id="ARBA00022553"/>
    </source>
</evidence>
<dbReference type="SUPFAM" id="SSF53335">
    <property type="entry name" value="S-adenosyl-L-methionine-dependent methyltransferases"/>
    <property type="match status" value="1"/>
</dbReference>
<dbReference type="PRINTS" id="PR00996">
    <property type="entry name" value="CHERMTFRASE"/>
</dbReference>
<evidence type="ECO:0000259" key="24">
    <source>
        <dbReference type="PROSITE" id="PS50123"/>
    </source>
</evidence>
<dbReference type="GO" id="GO:0005524">
    <property type="term" value="F:ATP binding"/>
    <property type="evidence" value="ECO:0007669"/>
    <property type="project" value="UniProtKB-KW"/>
</dbReference>
<dbReference type="InterPro" id="IPR022642">
    <property type="entry name" value="CheR_C"/>
</dbReference>
<dbReference type="InterPro" id="IPR011102">
    <property type="entry name" value="Sig_transdc_His_kinase_HWE"/>
</dbReference>
<dbReference type="Gene3D" id="3.30.565.10">
    <property type="entry name" value="Histidine kinase-like ATPase, C-terminal domain"/>
    <property type="match status" value="1"/>
</dbReference>
<dbReference type="PANTHER" id="PTHR24422">
    <property type="entry name" value="CHEMOTAXIS PROTEIN METHYLTRANSFERASE"/>
    <property type="match status" value="1"/>
</dbReference>
<evidence type="ECO:0000259" key="22">
    <source>
        <dbReference type="PROSITE" id="PS50113"/>
    </source>
</evidence>
<keyword evidence="6" id="KW-0600">Photoreceptor protein</keyword>
<feature type="domain" description="PAC" evidence="22">
    <location>
        <begin position="791"/>
        <end position="841"/>
    </location>
</feature>
<dbReference type="InterPro" id="IPR000673">
    <property type="entry name" value="Sig_transdc_resp-reg_Me-estase"/>
</dbReference>
<dbReference type="InterPro" id="IPR000780">
    <property type="entry name" value="CheR_MeTrfase"/>
</dbReference>
<dbReference type="PROSITE" id="PS50112">
    <property type="entry name" value="PAS"/>
    <property type="match status" value="1"/>
</dbReference>
<evidence type="ECO:0000256" key="16">
    <source>
        <dbReference type="ARBA" id="ARBA00022840"/>
    </source>
</evidence>
<dbReference type="InterPro" id="IPR035965">
    <property type="entry name" value="PAS-like_dom_sf"/>
</dbReference>
<evidence type="ECO:0000256" key="12">
    <source>
        <dbReference type="ARBA" id="ARBA00022679"/>
    </source>
</evidence>
<dbReference type="GO" id="GO:0000156">
    <property type="term" value="F:phosphorelay response regulator activity"/>
    <property type="evidence" value="ECO:0007669"/>
    <property type="project" value="InterPro"/>
</dbReference>
<evidence type="ECO:0000256" key="10">
    <source>
        <dbReference type="ARBA" id="ARBA00022630"/>
    </source>
</evidence>
<evidence type="ECO:0000313" key="25">
    <source>
        <dbReference type="EMBL" id="MBB5536389.1"/>
    </source>
</evidence>
<keyword evidence="9" id="KW-0716">Sensory transduction</keyword>
<evidence type="ECO:0000256" key="18">
    <source>
        <dbReference type="ARBA" id="ARBA00023170"/>
    </source>
</evidence>
<evidence type="ECO:0000256" key="11">
    <source>
        <dbReference type="ARBA" id="ARBA00022643"/>
    </source>
</evidence>
<dbReference type="Gene3D" id="1.10.155.10">
    <property type="entry name" value="Chemotaxis receptor methyltransferase CheR, N-terminal domain"/>
    <property type="match status" value="1"/>
</dbReference>
<feature type="active site" evidence="19">
    <location>
        <position position="42"/>
    </location>
</feature>
<dbReference type="Pfam" id="PF13426">
    <property type="entry name" value="PAS_9"/>
    <property type="match status" value="1"/>
</dbReference>
<dbReference type="GO" id="GO:0004673">
    <property type="term" value="F:protein histidine kinase activity"/>
    <property type="evidence" value="ECO:0007669"/>
    <property type="project" value="UniProtKB-EC"/>
</dbReference>
<evidence type="ECO:0000256" key="8">
    <source>
        <dbReference type="ARBA" id="ARBA00022603"/>
    </source>
</evidence>
<evidence type="ECO:0000256" key="2">
    <source>
        <dbReference type="ARBA" id="ARBA00001541"/>
    </source>
</evidence>
<keyword evidence="17" id="KW-0157">Chromophore</keyword>
<evidence type="ECO:0000256" key="1">
    <source>
        <dbReference type="ARBA" id="ARBA00000085"/>
    </source>
</evidence>
<sequence>MDDESDPLIVGIGASAGGVQALQTFFAGVPVDTNAAFVVIVHLDPDARSELANILASRTQMPVTQVEGEANLEGNHVYVIAPNRRLKIADGTIAALPFEEARAHRAPIDLFFRSLAEHPGSGFAVVLTGAGADGAMGVKAIKEAGGIVLVQDPNEAEYPSMPRNAIATEVADFVLPIRELTDRLAELLASPPDLISPHIRPNNEDTVGRIIAHVRVRTGHDFSQYKRATILRRISRRAQVTRKESLAEYYAYLRENVEEAQALFSDFLICVTTFFRDPAAFKSLADNVIPQLFNGKAAGDSIRVWVPGCASGEETYTIGILLLEEAARRDLPPEIQVFGSDLDMGALAIAREGRFPATIESDLSEERLRRFFQREGDHYRVRRELRDVVLFASHSLLRDPPFSHLDMISCRNLLIYLDRQLQHQVCNTFHYALNPGGFLFLGSSESADHPAGLFRTVDREARIYRSAAPASDRHPALPVLLGSRQVAERPPTLARPPSLASSVGDAALHRQMLEKIAPPSMLIDETQRAIHLSENAGRFLQPSGGPVSMDATDLVREEFRFDLRAALHRAFERNEATLSMPILAQLDGLPHRVYLQVKPVVQGNDPTRHALVLFIEGEAVDRSEGASSETFDGRPANNQPIRQLQEELQLAQNRLRITREESEAANEELRAANEELQSMNEEYRSTAEELETSKEELQSINEELQTVNNELKLKLESVSRAHSDLQNLMAATDVATLFLSPSLRIKRFTPRLMEIFNVTMNDEGRPITDFTHQLDYGDLAEEARSVLEDLTPIEREVKSRNHGWYLVRMRPYRTIDDKIDGVVVTFVDVTDRRNAEEAAKESAQRLDQEMRLVELSRSPIFVWDMDDGIKQWNRGSENLYGYSREEAVGKQKEMLLKTTVPGSSFAALRETLAEKGRWSGELHHTTKDGQVLTVETQIELMPLGDRRLVLESTRDITDRKRWEQRRQLLVNELSHRVKNTLAVVQSLARQTLRTTRSSEDFVTRFEGRLAALANAHKLLVESDWSGAELGALTRAQLEAYVGNDRHRLKVEGARVTLPPDIATPFGLMLHELATNAAKYGAFSTVSGQVELSWEVGNNGRQVTVVWQERGGPPVGRPEAQGFGGVLIEKSLPSAKVRREFHPDGVVCTIVIELPKGMQNGVEQGRQSSPFGN</sequence>
<name>A0A7W8X8Q0_9HYPH</name>
<protein>
    <recommendedName>
        <fullName evidence="5">Blue-light-activated histidine kinase</fullName>
        <ecNumber evidence="4">2.1.1.80</ecNumber>
        <ecNumber evidence="3">2.7.13.3</ecNumber>
    </recommendedName>
</protein>
<dbReference type="GO" id="GO:0032259">
    <property type="term" value="P:methylation"/>
    <property type="evidence" value="ECO:0007669"/>
    <property type="project" value="UniProtKB-KW"/>
</dbReference>
<feature type="active site" evidence="19">
    <location>
        <position position="15"/>
    </location>
</feature>
<feature type="coiled-coil region" evidence="20">
    <location>
        <begin position="641"/>
        <end position="728"/>
    </location>
</feature>
<keyword evidence="10" id="KW-0285">Flavoprotein</keyword>
<evidence type="ECO:0000256" key="13">
    <source>
        <dbReference type="ARBA" id="ARBA00022691"/>
    </source>
</evidence>
<feature type="domain" description="PAS" evidence="21">
    <location>
        <begin position="845"/>
        <end position="891"/>
    </location>
</feature>
<dbReference type="GO" id="GO:0009881">
    <property type="term" value="F:photoreceptor activity"/>
    <property type="evidence" value="ECO:0007669"/>
    <property type="project" value="UniProtKB-KW"/>
</dbReference>
<evidence type="ECO:0000256" key="9">
    <source>
        <dbReference type="ARBA" id="ARBA00022606"/>
    </source>
</evidence>
<dbReference type="CDD" id="cd16434">
    <property type="entry name" value="CheB-CheR_fusion"/>
    <property type="match status" value="1"/>
</dbReference>
<dbReference type="InterPro" id="IPR035909">
    <property type="entry name" value="CheB_C"/>
</dbReference>
<evidence type="ECO:0000259" key="23">
    <source>
        <dbReference type="PROSITE" id="PS50122"/>
    </source>
</evidence>
<dbReference type="Pfam" id="PF01739">
    <property type="entry name" value="CheR"/>
    <property type="match status" value="1"/>
</dbReference>
<evidence type="ECO:0000256" key="20">
    <source>
        <dbReference type="SAM" id="Coils"/>
    </source>
</evidence>
<dbReference type="GO" id="GO:0008984">
    <property type="term" value="F:protein-glutamate methylesterase activity"/>
    <property type="evidence" value="ECO:0007669"/>
    <property type="project" value="InterPro"/>
</dbReference>
<dbReference type="SMART" id="SM00911">
    <property type="entry name" value="HWE_HK"/>
    <property type="match status" value="1"/>
</dbReference>
<dbReference type="NCBIfam" id="TIGR00229">
    <property type="entry name" value="sensory_box"/>
    <property type="match status" value="1"/>
</dbReference>
<gene>
    <name evidence="25" type="ORF">GGD55_003096</name>
</gene>
<organism evidence="25 26">
    <name type="scientific">Rhizobium giardinii</name>
    <dbReference type="NCBI Taxonomy" id="56731"/>
    <lineage>
        <taxon>Bacteria</taxon>
        <taxon>Pseudomonadati</taxon>
        <taxon>Pseudomonadota</taxon>
        <taxon>Alphaproteobacteria</taxon>
        <taxon>Hyphomicrobiales</taxon>
        <taxon>Rhizobiaceae</taxon>
        <taxon>Rhizobium/Agrobacterium group</taxon>
        <taxon>Rhizobium</taxon>
    </lineage>
</organism>
<keyword evidence="13" id="KW-0949">S-adenosyl-L-methionine</keyword>
<dbReference type="InterPro" id="IPR036890">
    <property type="entry name" value="HATPase_C_sf"/>
</dbReference>
<reference evidence="25 26" key="1">
    <citation type="submission" date="2020-08" db="EMBL/GenBank/DDBJ databases">
        <title>Genomic Encyclopedia of Type Strains, Phase IV (KMG-V): Genome sequencing to study the core and pangenomes of soil and plant-associated prokaryotes.</title>
        <authorList>
            <person name="Whitman W."/>
        </authorList>
    </citation>
    <scope>NUCLEOTIDE SEQUENCE [LARGE SCALE GENOMIC DNA]</scope>
    <source>
        <strain evidence="25 26">SEMIA 4084</strain>
    </source>
</reference>
<dbReference type="SMART" id="SM00138">
    <property type="entry name" value="MeTrc"/>
    <property type="match status" value="1"/>
</dbReference>
<dbReference type="InterPro" id="IPR000700">
    <property type="entry name" value="PAS-assoc_C"/>
</dbReference>
<evidence type="ECO:0000256" key="3">
    <source>
        <dbReference type="ARBA" id="ARBA00012438"/>
    </source>
</evidence>
<keyword evidence="11" id="KW-0288">FMN</keyword>
<keyword evidence="16" id="KW-0067">ATP-binding</keyword>
<evidence type="ECO:0000256" key="19">
    <source>
        <dbReference type="PROSITE-ProRule" id="PRU00050"/>
    </source>
</evidence>
<dbReference type="AlphaFoldDB" id="A0A7W8X8Q0"/>
<dbReference type="PROSITE" id="PS50122">
    <property type="entry name" value="CHEB"/>
    <property type="match status" value="1"/>
</dbReference>
<dbReference type="EC" id="2.1.1.80" evidence="4"/>
<dbReference type="InterPro" id="IPR050903">
    <property type="entry name" value="Bact_Chemotaxis_MeTrfase"/>
</dbReference>
<dbReference type="Pfam" id="PF13596">
    <property type="entry name" value="PAS_10"/>
    <property type="match status" value="1"/>
</dbReference>
<dbReference type="Gene3D" id="3.40.50.150">
    <property type="entry name" value="Vaccinia Virus protein VP39"/>
    <property type="match status" value="1"/>
</dbReference>
<dbReference type="RefSeq" id="WP_112864795.1">
    <property type="nucleotide sequence ID" value="NZ_JACHBK010000006.1"/>
</dbReference>
<dbReference type="CDD" id="cd00130">
    <property type="entry name" value="PAS"/>
    <property type="match status" value="1"/>
</dbReference>
<dbReference type="SMART" id="SM00086">
    <property type="entry name" value="PAC"/>
    <property type="match status" value="2"/>
</dbReference>
<dbReference type="PANTHER" id="PTHR24422:SF27">
    <property type="entry name" value="PROTEIN-GLUTAMATE O-METHYLTRANSFERASE"/>
    <property type="match status" value="1"/>
</dbReference>
<dbReference type="Pfam" id="PF01339">
    <property type="entry name" value="CheB_methylest"/>
    <property type="match status" value="1"/>
</dbReference>
<proteinExistence type="predicted"/>
<evidence type="ECO:0000313" key="26">
    <source>
        <dbReference type="Proteomes" id="UP000585507"/>
    </source>
</evidence>
<dbReference type="Pfam" id="PF03705">
    <property type="entry name" value="CheR_N"/>
    <property type="match status" value="1"/>
</dbReference>
<evidence type="ECO:0000259" key="21">
    <source>
        <dbReference type="PROSITE" id="PS50112"/>
    </source>
</evidence>
<feature type="domain" description="CheR-type methyltransferase" evidence="24">
    <location>
        <begin position="209"/>
        <end position="446"/>
    </location>
</feature>
<accession>A0A7W8X8Q0</accession>
<comment type="catalytic activity">
    <reaction evidence="2">
        <text>L-glutamyl-[protein] + S-adenosyl-L-methionine = [protein]-L-glutamate 5-O-methyl ester + S-adenosyl-L-homocysteine</text>
        <dbReference type="Rhea" id="RHEA:24452"/>
        <dbReference type="Rhea" id="RHEA-COMP:10208"/>
        <dbReference type="Rhea" id="RHEA-COMP:10311"/>
        <dbReference type="ChEBI" id="CHEBI:29973"/>
        <dbReference type="ChEBI" id="CHEBI:57856"/>
        <dbReference type="ChEBI" id="CHEBI:59789"/>
        <dbReference type="ChEBI" id="CHEBI:82795"/>
        <dbReference type="EC" id="2.1.1.80"/>
    </reaction>
</comment>
<dbReference type="InterPro" id="IPR022641">
    <property type="entry name" value="CheR_N"/>
</dbReference>
<dbReference type="SUPFAM" id="SSF55785">
    <property type="entry name" value="PYP-like sensor domain (PAS domain)"/>
    <property type="match status" value="2"/>
</dbReference>
<evidence type="ECO:0000256" key="5">
    <source>
        <dbReference type="ARBA" id="ARBA00021740"/>
    </source>
</evidence>
<dbReference type="InterPro" id="IPR001610">
    <property type="entry name" value="PAC"/>
</dbReference>
<keyword evidence="7" id="KW-0597">Phosphoprotein</keyword>
<dbReference type="Gene3D" id="3.40.50.180">
    <property type="entry name" value="Methylesterase CheB, C-terminal domain"/>
    <property type="match status" value="1"/>
</dbReference>
<dbReference type="GO" id="GO:0005737">
    <property type="term" value="C:cytoplasm"/>
    <property type="evidence" value="ECO:0007669"/>
    <property type="project" value="InterPro"/>
</dbReference>
<feature type="active site" evidence="19">
    <location>
        <position position="133"/>
    </location>
</feature>
<dbReference type="EMBL" id="JACHBK010000006">
    <property type="protein sequence ID" value="MBB5536389.1"/>
    <property type="molecule type" value="Genomic_DNA"/>
</dbReference>
<keyword evidence="15" id="KW-0418">Kinase</keyword>
<feature type="domain" description="CheB-type methylesterase" evidence="23">
    <location>
        <begin position="3"/>
        <end position="191"/>
    </location>
</feature>
<dbReference type="SUPFAM" id="SSF47757">
    <property type="entry name" value="Chemotaxis receptor methyltransferase CheR, N-terminal domain"/>
    <property type="match status" value="1"/>
</dbReference>
<dbReference type="InterPro" id="IPR029063">
    <property type="entry name" value="SAM-dependent_MTases_sf"/>
</dbReference>
<dbReference type="GO" id="GO:0006935">
    <property type="term" value="P:chemotaxis"/>
    <property type="evidence" value="ECO:0007669"/>
    <property type="project" value="UniProtKB-UniRule"/>
</dbReference>
<keyword evidence="20" id="KW-0175">Coiled coil</keyword>
<evidence type="ECO:0000256" key="4">
    <source>
        <dbReference type="ARBA" id="ARBA00012534"/>
    </source>
</evidence>
<dbReference type="EC" id="2.7.13.3" evidence="3"/>
<keyword evidence="12 25" id="KW-0808">Transferase</keyword>
<dbReference type="Proteomes" id="UP000585507">
    <property type="component" value="Unassembled WGS sequence"/>
</dbReference>
<dbReference type="PROSITE" id="PS50123">
    <property type="entry name" value="CHER"/>
    <property type="match status" value="1"/>
</dbReference>
<dbReference type="Gene3D" id="3.30.450.20">
    <property type="entry name" value="PAS domain"/>
    <property type="match status" value="2"/>
</dbReference>
<dbReference type="SMART" id="SM00091">
    <property type="entry name" value="PAS"/>
    <property type="match status" value="3"/>
</dbReference>
<keyword evidence="14" id="KW-0547">Nucleotide-binding</keyword>
<dbReference type="Pfam" id="PF07536">
    <property type="entry name" value="HWE_HK"/>
    <property type="match status" value="1"/>
</dbReference>
<keyword evidence="18" id="KW-0675">Receptor</keyword>
<evidence type="ECO:0000256" key="17">
    <source>
        <dbReference type="ARBA" id="ARBA00022991"/>
    </source>
</evidence>
<keyword evidence="19 25" id="KW-0378">Hydrolase</keyword>
<dbReference type="InterPro" id="IPR000014">
    <property type="entry name" value="PAS"/>
</dbReference>
<evidence type="ECO:0000256" key="14">
    <source>
        <dbReference type="ARBA" id="ARBA00022741"/>
    </source>
</evidence>
<dbReference type="SUPFAM" id="SSF52738">
    <property type="entry name" value="Methylesterase CheB, C-terminal domain"/>
    <property type="match status" value="1"/>
</dbReference>
<comment type="caution">
    <text evidence="25">The sequence shown here is derived from an EMBL/GenBank/DDBJ whole genome shotgun (WGS) entry which is preliminary data.</text>
</comment>
<evidence type="ECO:0000256" key="15">
    <source>
        <dbReference type="ARBA" id="ARBA00022777"/>
    </source>
</evidence>
<dbReference type="InterPro" id="IPR036804">
    <property type="entry name" value="CheR_N_sf"/>
</dbReference>
<keyword evidence="8 25" id="KW-0489">Methyltransferase</keyword>
<dbReference type="PROSITE" id="PS50113">
    <property type="entry name" value="PAC"/>
    <property type="match status" value="1"/>
</dbReference>
<keyword evidence="19" id="KW-0145">Chemotaxis</keyword>
<evidence type="ECO:0000256" key="6">
    <source>
        <dbReference type="ARBA" id="ARBA00022543"/>
    </source>
</evidence>
<keyword evidence="26" id="KW-1185">Reference proteome</keyword>
<comment type="catalytic activity">
    <reaction evidence="1">
        <text>ATP + protein L-histidine = ADP + protein N-phospho-L-histidine.</text>
        <dbReference type="EC" id="2.7.13.3"/>
    </reaction>
</comment>